<gene>
    <name evidence="4" type="ORF">M2350_002075</name>
</gene>
<accession>A0ABT2EP11</accession>
<evidence type="ECO:0000313" key="5">
    <source>
        <dbReference type="Proteomes" id="UP001204798"/>
    </source>
</evidence>
<dbReference type="InterPro" id="IPR002509">
    <property type="entry name" value="NODB_dom"/>
</dbReference>
<dbReference type="PANTHER" id="PTHR34216:SF3">
    <property type="entry name" value="POLY-BETA-1,6-N-ACETYL-D-GLUCOSAMINE N-DEACETYLASE"/>
    <property type="match status" value="1"/>
</dbReference>
<dbReference type="CDD" id="cd10967">
    <property type="entry name" value="CE4_GLA_like_6s"/>
    <property type="match status" value="1"/>
</dbReference>
<dbReference type="InterPro" id="IPR011330">
    <property type="entry name" value="Glyco_hydro/deAcase_b/a-brl"/>
</dbReference>
<dbReference type="InterPro" id="IPR051398">
    <property type="entry name" value="Polysacch_Deacetylase"/>
</dbReference>
<feature type="domain" description="NodB homology" evidence="3">
    <location>
        <begin position="15"/>
        <end position="254"/>
    </location>
</feature>
<reference evidence="4 5" key="1">
    <citation type="submission" date="2022-08" db="EMBL/GenBank/DDBJ databases">
        <title>Bacterial and archaeal communities from various locations to study Microbial Dark Matter (Phase II).</title>
        <authorList>
            <person name="Stepanauskas R."/>
        </authorList>
    </citation>
    <scope>NUCLEOTIDE SEQUENCE [LARGE SCALE GENOMIC DNA]</scope>
    <source>
        <strain evidence="4 5">PD1</strain>
    </source>
</reference>
<dbReference type="PROSITE" id="PS51677">
    <property type="entry name" value="NODB"/>
    <property type="match status" value="1"/>
</dbReference>
<evidence type="ECO:0000256" key="1">
    <source>
        <dbReference type="ARBA" id="ARBA00004613"/>
    </source>
</evidence>
<sequence length="254" mass="28894">MGKQIETPFPPSCRAAVSLTFDDGLKSQLETAVPLLNDRGLRATFYLNPRGTTPESDDWRECWAAWKSVAEQGHELGNHSLTHPCSRAFGDQLVARCLETMTLQDIEVDVLEAERRLRELTGINVRSFAYPCYQDFVGYGLTRQSYVPVIAKHFVAARGGGEYPDNHPLTCDLHYLWSLKAEYLRGAELIGWVEWTAQRGRWLIFTFHGIDEGHLPISRQALTELCNYLVRCKDIWVAPVAEVAQRIIAWRQNS</sequence>
<name>A0ABT2EP11_9BACT</name>
<dbReference type="EMBL" id="JANUCP010000003">
    <property type="protein sequence ID" value="MCS3919662.1"/>
    <property type="molecule type" value="Genomic_DNA"/>
</dbReference>
<dbReference type="PANTHER" id="PTHR34216">
    <property type="match status" value="1"/>
</dbReference>
<keyword evidence="5" id="KW-1185">Reference proteome</keyword>
<proteinExistence type="predicted"/>
<comment type="subcellular location">
    <subcellularLocation>
        <location evidence="1">Secreted</location>
    </subcellularLocation>
</comment>
<dbReference type="SUPFAM" id="SSF88713">
    <property type="entry name" value="Glycoside hydrolase/deacetylase"/>
    <property type="match status" value="1"/>
</dbReference>
<dbReference type="RefSeq" id="WP_259096326.1">
    <property type="nucleotide sequence ID" value="NZ_CP130454.1"/>
</dbReference>
<comment type="caution">
    <text evidence="4">The sequence shown here is derived from an EMBL/GenBank/DDBJ whole genome shotgun (WGS) entry which is preliminary data.</text>
</comment>
<evidence type="ECO:0000256" key="2">
    <source>
        <dbReference type="ARBA" id="ARBA00022729"/>
    </source>
</evidence>
<evidence type="ECO:0000313" key="4">
    <source>
        <dbReference type="EMBL" id="MCS3919662.1"/>
    </source>
</evidence>
<protein>
    <submittedName>
        <fullName evidence="4">Peptidoglycan/xylan/chitin deacetylase (PgdA/CDA1 family)</fullName>
    </submittedName>
</protein>
<dbReference type="Pfam" id="PF01522">
    <property type="entry name" value="Polysacc_deac_1"/>
    <property type="match status" value="1"/>
</dbReference>
<organism evidence="4 5">
    <name type="scientific">Candidatus Fervidibacter sacchari</name>
    <dbReference type="NCBI Taxonomy" id="1448929"/>
    <lineage>
        <taxon>Bacteria</taxon>
        <taxon>Candidatus Fervidibacterota</taxon>
        <taxon>Candidatus Fervidibacter</taxon>
    </lineage>
</organism>
<dbReference type="Proteomes" id="UP001204798">
    <property type="component" value="Unassembled WGS sequence"/>
</dbReference>
<dbReference type="Gene3D" id="3.20.20.370">
    <property type="entry name" value="Glycoside hydrolase/deacetylase"/>
    <property type="match status" value="1"/>
</dbReference>
<keyword evidence="2" id="KW-0732">Signal</keyword>
<evidence type="ECO:0000259" key="3">
    <source>
        <dbReference type="PROSITE" id="PS51677"/>
    </source>
</evidence>